<dbReference type="InterPro" id="IPR013324">
    <property type="entry name" value="RNA_pol_sigma_r3/r4-like"/>
</dbReference>
<feature type="domain" description="RNA polymerase sigma-70 region 2" evidence="7">
    <location>
        <begin position="31"/>
        <end position="96"/>
    </location>
</feature>
<dbReference type="NCBIfam" id="TIGR02983">
    <property type="entry name" value="SigE-fam_strep"/>
    <property type="match status" value="1"/>
</dbReference>
<dbReference type="NCBIfam" id="TIGR02937">
    <property type="entry name" value="sigma70-ECF"/>
    <property type="match status" value="1"/>
</dbReference>
<dbReference type="Proteomes" id="UP000824681">
    <property type="component" value="Chromosome"/>
</dbReference>
<accession>A0ABX8TUR9</accession>
<evidence type="ECO:0000256" key="5">
    <source>
        <dbReference type="ARBA" id="ARBA00023163"/>
    </source>
</evidence>
<sequence length="184" mass="20630">MHREIRNVMEDPPPPPPATETPAEAAAVAELFSEHRLGLVRFAFLLLGDQETAEDVVQDAFAAVHRRWSRLADRDRLLPYVRTAVLNGCRAVHRRRAVARRFGVEREAPFWSAETQALLGETRREVFAAVRGLSRRRREAVVLRYYLGLSEAETAEVMGVSRGTVKSTVSRALDALAGKLKEGR</sequence>
<dbReference type="EMBL" id="CP068985">
    <property type="protein sequence ID" value="QYC38279.1"/>
    <property type="molecule type" value="Genomic_DNA"/>
</dbReference>
<name>A0ABX8TUR9_9ACTN</name>
<evidence type="ECO:0000256" key="3">
    <source>
        <dbReference type="ARBA" id="ARBA00023082"/>
    </source>
</evidence>
<dbReference type="SUPFAM" id="SSF88946">
    <property type="entry name" value="Sigma2 domain of RNA polymerase sigma factors"/>
    <property type="match status" value="1"/>
</dbReference>
<dbReference type="InterPro" id="IPR013325">
    <property type="entry name" value="RNA_pol_sigma_r2"/>
</dbReference>
<evidence type="ECO:0000259" key="8">
    <source>
        <dbReference type="Pfam" id="PF08281"/>
    </source>
</evidence>
<evidence type="ECO:0000313" key="9">
    <source>
        <dbReference type="EMBL" id="QYC38279.1"/>
    </source>
</evidence>
<evidence type="ECO:0000313" key="10">
    <source>
        <dbReference type="Proteomes" id="UP000824681"/>
    </source>
</evidence>
<dbReference type="CDD" id="cd06171">
    <property type="entry name" value="Sigma70_r4"/>
    <property type="match status" value="1"/>
</dbReference>
<evidence type="ECO:0000259" key="7">
    <source>
        <dbReference type="Pfam" id="PF04542"/>
    </source>
</evidence>
<keyword evidence="5" id="KW-0804">Transcription</keyword>
<dbReference type="Gene3D" id="1.10.1740.10">
    <property type="match status" value="1"/>
</dbReference>
<reference evidence="9 10" key="1">
    <citation type="journal article" date="2021" name="ACS Chem. Biol.">
        <title>Genomic-Led Discovery of a Novel Glycopeptide Antibiotic by Nonomuraea coxensis DSM 45129.</title>
        <authorList>
            <person name="Yushchuk O."/>
            <person name="Vior N.M."/>
            <person name="Andreo-Vidal A."/>
            <person name="Berini F."/>
            <person name="Ruckert C."/>
            <person name="Busche T."/>
            <person name="Binda E."/>
            <person name="Kalinowski J."/>
            <person name="Truman A.W."/>
            <person name="Marinelli F."/>
        </authorList>
    </citation>
    <scope>NUCLEOTIDE SEQUENCE [LARGE SCALE GENOMIC DNA]</scope>
    <source>
        <strain evidence="9 10">DSM 45129</strain>
    </source>
</reference>
<proteinExistence type="inferred from homology"/>
<dbReference type="InterPro" id="IPR036388">
    <property type="entry name" value="WH-like_DNA-bd_sf"/>
</dbReference>
<evidence type="ECO:0000256" key="2">
    <source>
        <dbReference type="ARBA" id="ARBA00023015"/>
    </source>
</evidence>
<feature type="domain" description="RNA polymerase sigma factor 70 region 4 type 2" evidence="8">
    <location>
        <begin position="124"/>
        <end position="176"/>
    </location>
</feature>
<evidence type="ECO:0000256" key="4">
    <source>
        <dbReference type="ARBA" id="ARBA00023125"/>
    </source>
</evidence>
<keyword evidence="4" id="KW-0238">DNA-binding</keyword>
<dbReference type="InterPro" id="IPR013249">
    <property type="entry name" value="RNA_pol_sigma70_r4_t2"/>
</dbReference>
<evidence type="ECO:0000256" key="6">
    <source>
        <dbReference type="SAM" id="MobiDB-lite"/>
    </source>
</evidence>
<dbReference type="PANTHER" id="PTHR43133">
    <property type="entry name" value="RNA POLYMERASE ECF-TYPE SIGMA FACTO"/>
    <property type="match status" value="1"/>
</dbReference>
<dbReference type="InterPro" id="IPR014284">
    <property type="entry name" value="RNA_pol_sigma-70_dom"/>
</dbReference>
<keyword evidence="10" id="KW-1185">Reference proteome</keyword>
<comment type="similarity">
    <text evidence="1">Belongs to the sigma-70 factor family. ECF subfamily.</text>
</comment>
<dbReference type="InterPro" id="IPR039425">
    <property type="entry name" value="RNA_pol_sigma-70-like"/>
</dbReference>
<organism evidence="9 10">
    <name type="scientific">Nonomuraea coxensis DSM 45129</name>
    <dbReference type="NCBI Taxonomy" id="1122611"/>
    <lineage>
        <taxon>Bacteria</taxon>
        <taxon>Bacillati</taxon>
        <taxon>Actinomycetota</taxon>
        <taxon>Actinomycetes</taxon>
        <taxon>Streptosporangiales</taxon>
        <taxon>Streptosporangiaceae</taxon>
        <taxon>Nonomuraea</taxon>
    </lineage>
</organism>
<dbReference type="RefSeq" id="WP_157383078.1">
    <property type="nucleotide sequence ID" value="NZ_CP068985.1"/>
</dbReference>
<evidence type="ECO:0000256" key="1">
    <source>
        <dbReference type="ARBA" id="ARBA00010641"/>
    </source>
</evidence>
<feature type="region of interest" description="Disordered" evidence="6">
    <location>
        <begin position="1"/>
        <end position="22"/>
    </location>
</feature>
<gene>
    <name evidence="9" type="primary">sigE4</name>
    <name evidence="9" type="ORF">Nocox_03245</name>
</gene>
<dbReference type="Pfam" id="PF08281">
    <property type="entry name" value="Sigma70_r4_2"/>
    <property type="match status" value="1"/>
</dbReference>
<dbReference type="PANTHER" id="PTHR43133:SF50">
    <property type="entry name" value="ECF RNA POLYMERASE SIGMA FACTOR SIGM"/>
    <property type="match status" value="1"/>
</dbReference>
<dbReference type="Pfam" id="PF04542">
    <property type="entry name" value="Sigma70_r2"/>
    <property type="match status" value="1"/>
</dbReference>
<protein>
    <submittedName>
        <fullName evidence="9">RNA polymerase sigma-E factor</fullName>
    </submittedName>
</protein>
<dbReference type="SUPFAM" id="SSF88659">
    <property type="entry name" value="Sigma3 and sigma4 domains of RNA polymerase sigma factors"/>
    <property type="match status" value="1"/>
</dbReference>
<dbReference type="InterPro" id="IPR014325">
    <property type="entry name" value="RNA_pol_sigma-E_actinobac"/>
</dbReference>
<keyword evidence="3" id="KW-0731">Sigma factor</keyword>
<keyword evidence="2" id="KW-0805">Transcription regulation</keyword>
<dbReference type="Gene3D" id="1.10.10.10">
    <property type="entry name" value="Winged helix-like DNA-binding domain superfamily/Winged helix DNA-binding domain"/>
    <property type="match status" value="1"/>
</dbReference>
<dbReference type="InterPro" id="IPR007627">
    <property type="entry name" value="RNA_pol_sigma70_r2"/>
</dbReference>